<dbReference type="InterPro" id="IPR001810">
    <property type="entry name" value="F-box_dom"/>
</dbReference>
<dbReference type="Proteomes" id="UP000008810">
    <property type="component" value="Chromosome 1"/>
</dbReference>
<evidence type="ECO:0000313" key="3">
    <source>
        <dbReference type="EMBL" id="KQK14760.1"/>
    </source>
</evidence>
<evidence type="ECO:0000259" key="2">
    <source>
        <dbReference type="SMART" id="SM00256"/>
    </source>
</evidence>
<protein>
    <recommendedName>
        <fullName evidence="2">F-box domain-containing protein</fullName>
    </recommendedName>
</protein>
<reference evidence="4" key="3">
    <citation type="submission" date="2018-08" db="UniProtKB">
        <authorList>
            <consortium name="EnsemblPlants"/>
        </authorList>
    </citation>
    <scope>IDENTIFICATION</scope>
    <source>
        <strain evidence="4">cv. Bd21</strain>
    </source>
</reference>
<dbReference type="InterPro" id="IPR050796">
    <property type="entry name" value="SCF_F-box_component"/>
</dbReference>
<dbReference type="AlphaFoldDB" id="I1GRD2"/>
<dbReference type="EnsemblPlants" id="KQK14760">
    <property type="protein sequence ID" value="KQK14760"/>
    <property type="gene ID" value="BRADI_1g18430v3"/>
</dbReference>
<dbReference type="FunCoup" id="I1GRD2">
    <property type="interactions" value="65"/>
</dbReference>
<dbReference type="HOGENOM" id="CLU_032609_3_0_1"/>
<name>I1GRD2_BRADI</name>
<dbReference type="SUPFAM" id="SSF81383">
    <property type="entry name" value="F-box domain"/>
    <property type="match status" value="1"/>
</dbReference>
<dbReference type="Gene3D" id="1.20.1280.50">
    <property type="match status" value="1"/>
</dbReference>
<keyword evidence="5" id="KW-1185">Reference proteome</keyword>
<dbReference type="InterPro" id="IPR036047">
    <property type="entry name" value="F-box-like_dom_sf"/>
</dbReference>
<dbReference type="KEGG" id="bdi:104583530"/>
<dbReference type="Pfam" id="PF00646">
    <property type="entry name" value="F-box"/>
    <property type="match status" value="1"/>
</dbReference>
<feature type="region of interest" description="Disordered" evidence="1">
    <location>
        <begin position="1"/>
        <end position="25"/>
    </location>
</feature>
<reference evidence="3 4" key="1">
    <citation type="journal article" date="2010" name="Nature">
        <title>Genome sequencing and analysis of the model grass Brachypodium distachyon.</title>
        <authorList>
            <consortium name="International Brachypodium Initiative"/>
        </authorList>
    </citation>
    <scope>NUCLEOTIDE SEQUENCE [LARGE SCALE GENOMIC DNA]</scope>
    <source>
        <strain evidence="3 4">Bd21</strain>
    </source>
</reference>
<dbReference type="OrthoDB" id="696628at2759"/>
<feature type="domain" description="F-box" evidence="2">
    <location>
        <begin position="27"/>
        <end position="67"/>
    </location>
</feature>
<evidence type="ECO:0000313" key="5">
    <source>
        <dbReference type="Proteomes" id="UP000008810"/>
    </source>
</evidence>
<accession>I1GRD2</accession>
<sequence length="444" mass="48498">MPTGEPPPLKKMRAADGEGEGGSQVHLDEGMVGEILLRLPARSVLRCRAVSTAWRRVADSPEFLAAHALRRPIEVLLYTRPVHGCGEEDLGLDALAVVSGSGDRDRRRRLASIPAMPHRCGPRPCCCLLASCDGLLLLGHGRGNEFQPYASYLVCNPATRQWTQLPRVTAEFAAAGKRPGHGPARLEFRESGFYHHAPSGEYRLLCHVTPDGGAQAPYYCVLSAGAGEPRRLMHATRIEQTMAIVPGSDPPKLQFWNFENLMTPAALGGRLHWLQHMEAGLTESMVAFDTEAETFCRMPPPPVACKGHSRLLIADRDTLMAAELGDLAFNLWALEGYTGGSDEMTSWVLRHRVEVSWRAERPSVVSDVGDGSGDVVLGSSYGVVAYNVRSGAARRVVIDDEEEDVSERSDDEKLLLSRSVLKESLVRHGFFGARPHPGLPLFNA</sequence>
<reference evidence="3" key="2">
    <citation type="submission" date="2017-06" db="EMBL/GenBank/DDBJ databases">
        <title>WGS assembly of Brachypodium distachyon.</title>
        <authorList>
            <consortium name="The International Brachypodium Initiative"/>
            <person name="Lucas S."/>
            <person name="Harmon-Smith M."/>
            <person name="Lail K."/>
            <person name="Tice H."/>
            <person name="Grimwood J."/>
            <person name="Bruce D."/>
            <person name="Barry K."/>
            <person name="Shu S."/>
            <person name="Lindquist E."/>
            <person name="Wang M."/>
            <person name="Pitluck S."/>
            <person name="Vogel J.P."/>
            <person name="Garvin D.F."/>
            <person name="Mockler T.C."/>
            <person name="Schmutz J."/>
            <person name="Rokhsar D."/>
            <person name="Bevan M.W."/>
        </authorList>
    </citation>
    <scope>NUCLEOTIDE SEQUENCE</scope>
    <source>
        <strain evidence="3">Bd21</strain>
    </source>
</reference>
<evidence type="ECO:0000256" key="1">
    <source>
        <dbReference type="SAM" id="MobiDB-lite"/>
    </source>
</evidence>
<dbReference type="PANTHER" id="PTHR31672:SF2">
    <property type="entry name" value="F-BOX DOMAIN-CONTAINING PROTEIN"/>
    <property type="match status" value="1"/>
</dbReference>
<dbReference type="OMA" id="ERWELRH"/>
<gene>
    <name evidence="4" type="primary">LOC104583530</name>
    <name evidence="3" type="ORF">BRADI_1g18430v3</name>
</gene>
<evidence type="ECO:0000313" key="4">
    <source>
        <dbReference type="EnsemblPlants" id="KQK14760"/>
    </source>
</evidence>
<dbReference type="GeneID" id="104583530"/>
<proteinExistence type="predicted"/>
<dbReference type="SMART" id="SM00256">
    <property type="entry name" value="FBOX"/>
    <property type="match status" value="1"/>
</dbReference>
<dbReference type="eggNOG" id="ENOG502ST6V">
    <property type="taxonomic scope" value="Eukaryota"/>
</dbReference>
<dbReference type="EMBL" id="CM000880">
    <property type="protein sequence ID" value="KQK14760.1"/>
    <property type="molecule type" value="Genomic_DNA"/>
</dbReference>
<dbReference type="Gramene" id="KQK14760">
    <property type="protein sequence ID" value="KQK14760"/>
    <property type="gene ID" value="BRADI_1g18430v3"/>
</dbReference>
<dbReference type="RefSeq" id="XP_010234259.1">
    <property type="nucleotide sequence ID" value="XM_010235957.3"/>
</dbReference>
<dbReference type="PANTHER" id="PTHR31672">
    <property type="entry name" value="BNACNNG10540D PROTEIN"/>
    <property type="match status" value="1"/>
</dbReference>
<organism evidence="3">
    <name type="scientific">Brachypodium distachyon</name>
    <name type="common">Purple false brome</name>
    <name type="synonym">Trachynia distachya</name>
    <dbReference type="NCBI Taxonomy" id="15368"/>
    <lineage>
        <taxon>Eukaryota</taxon>
        <taxon>Viridiplantae</taxon>
        <taxon>Streptophyta</taxon>
        <taxon>Embryophyta</taxon>
        <taxon>Tracheophyta</taxon>
        <taxon>Spermatophyta</taxon>
        <taxon>Magnoliopsida</taxon>
        <taxon>Liliopsida</taxon>
        <taxon>Poales</taxon>
        <taxon>Poaceae</taxon>
        <taxon>BOP clade</taxon>
        <taxon>Pooideae</taxon>
        <taxon>Stipodae</taxon>
        <taxon>Brachypodieae</taxon>
        <taxon>Brachypodium</taxon>
    </lineage>
</organism>